<accession>A0ABR4ANP4</accession>
<evidence type="ECO:0000256" key="1">
    <source>
        <dbReference type="SAM" id="MobiDB-lite"/>
    </source>
</evidence>
<feature type="region of interest" description="Disordered" evidence="1">
    <location>
        <begin position="1"/>
        <end position="27"/>
    </location>
</feature>
<evidence type="ECO:0000313" key="3">
    <source>
        <dbReference type="Proteomes" id="UP001590950"/>
    </source>
</evidence>
<dbReference type="EMBL" id="JBEFKJ010000003">
    <property type="protein sequence ID" value="KAL2046845.1"/>
    <property type="molecule type" value="Genomic_DNA"/>
</dbReference>
<keyword evidence="3" id="KW-1185">Reference proteome</keyword>
<comment type="caution">
    <text evidence="2">The sequence shown here is derived from an EMBL/GenBank/DDBJ whole genome shotgun (WGS) entry which is preliminary data.</text>
</comment>
<reference evidence="2 3" key="1">
    <citation type="submission" date="2024-09" db="EMBL/GenBank/DDBJ databases">
        <title>Rethinking Asexuality: The Enigmatic Case of Functional Sexual Genes in Lepraria (Stereocaulaceae).</title>
        <authorList>
            <person name="Doellman M."/>
            <person name="Sun Y."/>
            <person name="Barcenas-Pena A."/>
            <person name="Lumbsch H.T."/>
            <person name="Grewe F."/>
        </authorList>
    </citation>
    <scope>NUCLEOTIDE SEQUENCE [LARGE SCALE GENOMIC DNA]</scope>
    <source>
        <strain evidence="2 3">Mercado 3170</strain>
    </source>
</reference>
<protein>
    <submittedName>
        <fullName evidence="2">Uncharacterized protein</fullName>
    </submittedName>
</protein>
<sequence length="101" mass="11188">MRHSTGVSTSSDPDIKPTKRTNSGSVIVFDPNSQTVTIERAESLKDQEATKTQTAPKFGNRVDIYDESRLVATLNLRKLGWVPNAKRLVGKCNQILVMEIS</sequence>
<gene>
    <name evidence="2" type="ORF">N7G274_000863</name>
</gene>
<name>A0ABR4ANP4_9LECA</name>
<proteinExistence type="predicted"/>
<dbReference type="Proteomes" id="UP001590950">
    <property type="component" value="Unassembled WGS sequence"/>
</dbReference>
<organism evidence="2 3">
    <name type="scientific">Stereocaulon virgatum</name>
    <dbReference type="NCBI Taxonomy" id="373712"/>
    <lineage>
        <taxon>Eukaryota</taxon>
        <taxon>Fungi</taxon>
        <taxon>Dikarya</taxon>
        <taxon>Ascomycota</taxon>
        <taxon>Pezizomycotina</taxon>
        <taxon>Lecanoromycetes</taxon>
        <taxon>OSLEUM clade</taxon>
        <taxon>Lecanoromycetidae</taxon>
        <taxon>Lecanorales</taxon>
        <taxon>Lecanorineae</taxon>
        <taxon>Stereocaulaceae</taxon>
        <taxon>Stereocaulon</taxon>
    </lineage>
</organism>
<evidence type="ECO:0000313" key="2">
    <source>
        <dbReference type="EMBL" id="KAL2046845.1"/>
    </source>
</evidence>
<feature type="compositionally biased region" description="Polar residues" evidence="1">
    <location>
        <begin position="1"/>
        <end position="12"/>
    </location>
</feature>